<dbReference type="GO" id="GO:0046559">
    <property type="term" value="F:alpha-glucuronidase activity"/>
    <property type="evidence" value="ECO:0007669"/>
    <property type="project" value="InterPro"/>
</dbReference>
<dbReference type="Proteomes" id="UP000191680">
    <property type="component" value="Unassembled WGS sequence"/>
</dbReference>
<dbReference type="RefSeq" id="WP_080319739.1">
    <property type="nucleotide sequence ID" value="NZ_MTBC01000010.1"/>
</dbReference>
<dbReference type="Pfam" id="PF03648">
    <property type="entry name" value="Glyco_hydro_67N"/>
    <property type="match status" value="1"/>
</dbReference>
<dbReference type="EC" id="3.2.1.131" evidence="9"/>
<organism evidence="13 14">
    <name type="scientific">Croceivirga radicis</name>
    <dbReference type="NCBI Taxonomy" id="1929488"/>
    <lineage>
        <taxon>Bacteria</taxon>
        <taxon>Pseudomonadati</taxon>
        <taxon>Bacteroidota</taxon>
        <taxon>Flavobacteriia</taxon>
        <taxon>Flavobacteriales</taxon>
        <taxon>Flavobacteriaceae</taxon>
        <taxon>Croceivirga</taxon>
    </lineage>
</organism>
<dbReference type="PIRSF" id="PIRSF029900">
    <property type="entry name" value="Alpha-glucuronds"/>
    <property type="match status" value="1"/>
</dbReference>
<evidence type="ECO:0000256" key="3">
    <source>
        <dbReference type="ARBA" id="ARBA00022801"/>
    </source>
</evidence>
<keyword evidence="14" id="KW-1185">Reference proteome</keyword>
<evidence type="ECO:0000313" key="14">
    <source>
        <dbReference type="Proteomes" id="UP000191680"/>
    </source>
</evidence>
<sequence>MKPKLYLTLILSILIFSWNFSQDNGYDLWLKYDKIENQTIAKEYRDHLKSIVVQDADETTAIIKKELSLALKGLLGVAFEPSTFDSNINALVISKPENLPEDLKKSINTTKLEKDGFMIKAVTLSDKMHTLIIAKTNSGLLYGTFHFIRQLQQQKNIKNLEIVDNPQVDLRVLNHWDNLDRSVERGYAGFSIWNWHTLPDFIDQRYIDYARANASIGINGTVLTNVNSNALILTPLYLDKVKALAEVFRPYGIKVYLTARFSAPIEIGGLDTADPLDPKVINWWKTKTAEIYKLIPDFGGFLVKANSEGQPGPQNYGRTHLDGANMMASILKPHNGVVMWRAFVYSEHDPTDRAKQAYSEFIPDDGNYLDNVLIQVKNGAIDFQPREPFHPMFGAMPKTPLMMEFQITKEYLGFATHLVFLPKLFEEVLQSDTYQKGEGSTVAKVIDGSLHNKKITGMAGVANIGTDFNWTGHLFGQADLYGFGRLAWNPNLESATIAEEWLQLTFTTNKEFVEPIKKLLLNSRETVVNYMNPLGLHHIFDTGHHYGPGPWVSNLSRPEWNPVYYHKADDQGIGFDRSFTGSNAVDQYAPELAKKFGNIETCPEAYLLWFHHVPWEYKLKNGRTLWDNLGIKYQQGVDEVKGMIKTWEAMKPYVNSKQHKEVTMRLNIQLKEAIWWKDACMSYFKTFSKMDYPMEMEKPTHDLSYYQSLKFPFAPGIKPNWH</sequence>
<comment type="catalytic activity">
    <reaction evidence="9">
        <text>Hydrolysis of (1-&gt;2)-alpha-D-(4-O-methyl)glucuronosyl links in the main chain of hardwood xylans.</text>
        <dbReference type="EC" id="3.2.1.131"/>
    </reaction>
</comment>
<evidence type="ECO:0000259" key="10">
    <source>
        <dbReference type="Pfam" id="PF03648"/>
    </source>
</evidence>
<dbReference type="PANTHER" id="PTHR39207:SF1">
    <property type="entry name" value="ALPHA-GLUCURONIDASE A"/>
    <property type="match status" value="1"/>
</dbReference>
<dbReference type="Pfam" id="PF07477">
    <property type="entry name" value="Glyco_hydro_67C"/>
    <property type="match status" value="1"/>
</dbReference>
<dbReference type="OrthoDB" id="339499at2"/>
<keyword evidence="3 7" id="KW-0378">Hydrolase</keyword>
<keyword evidence="6 9" id="KW-0624">Polysaccharide degradation</keyword>
<dbReference type="GO" id="GO:0033939">
    <property type="term" value="F:xylan alpha-1,2-glucuronosidase activity"/>
    <property type="evidence" value="ECO:0007669"/>
    <property type="project" value="UniProtKB-EC"/>
</dbReference>
<comment type="subunit">
    <text evidence="9">Homodimer.</text>
</comment>
<evidence type="ECO:0000256" key="9">
    <source>
        <dbReference type="RuleBase" id="RU361198"/>
    </source>
</evidence>
<dbReference type="PANTHER" id="PTHR39207">
    <property type="entry name" value="ALPHA-GLUCURONIDASE A"/>
    <property type="match status" value="1"/>
</dbReference>
<evidence type="ECO:0000256" key="7">
    <source>
        <dbReference type="PIRNR" id="PIRNR029900"/>
    </source>
</evidence>
<dbReference type="AlphaFoldDB" id="A0A1V6LP94"/>
<feature type="domain" description="Glycosyl hydrolase family 67 C-terminal" evidence="11">
    <location>
        <begin position="471"/>
        <end position="695"/>
    </location>
</feature>
<evidence type="ECO:0000256" key="4">
    <source>
        <dbReference type="ARBA" id="ARBA00023277"/>
    </source>
</evidence>
<feature type="active site" description="Proton acceptor" evidence="8">
    <location>
        <position position="382"/>
    </location>
</feature>
<evidence type="ECO:0000313" key="13">
    <source>
        <dbReference type="EMBL" id="OQD41929.1"/>
    </source>
</evidence>
<accession>A0A1V6LP94</accession>
<evidence type="ECO:0000259" key="12">
    <source>
        <dbReference type="Pfam" id="PF07488"/>
    </source>
</evidence>
<dbReference type="InterPro" id="IPR029018">
    <property type="entry name" value="Hex-like_dom2"/>
</dbReference>
<dbReference type="Gene3D" id="3.20.20.80">
    <property type="entry name" value="Glycosidases"/>
    <property type="match status" value="1"/>
</dbReference>
<dbReference type="GO" id="GO:0005576">
    <property type="term" value="C:extracellular region"/>
    <property type="evidence" value="ECO:0007669"/>
    <property type="project" value="InterPro"/>
</dbReference>
<protein>
    <recommendedName>
        <fullName evidence="9">Xylan alpha-1,2-glucuronidase</fullName>
        <ecNumber evidence="9">3.2.1.131</ecNumber>
    </recommendedName>
</protein>
<comment type="caution">
    <text evidence="13">The sequence shown here is derived from an EMBL/GenBank/DDBJ whole genome shotgun (WGS) entry which is preliminary data.</text>
</comment>
<feature type="domain" description="Alpha glucuronidase N-terminal" evidence="10">
    <location>
        <begin position="28"/>
        <end position="147"/>
    </location>
</feature>
<evidence type="ECO:0000256" key="2">
    <source>
        <dbReference type="ARBA" id="ARBA00022651"/>
    </source>
</evidence>
<dbReference type="Pfam" id="PF07488">
    <property type="entry name" value="Glyco_hydro_67M"/>
    <property type="match status" value="1"/>
</dbReference>
<evidence type="ECO:0000256" key="8">
    <source>
        <dbReference type="PIRSR" id="PIRSR029900-1"/>
    </source>
</evidence>
<feature type="active site" description="Proton donor" evidence="8">
    <location>
        <position position="308"/>
    </location>
</feature>
<evidence type="ECO:0000256" key="1">
    <source>
        <dbReference type="ARBA" id="ARBA00008833"/>
    </source>
</evidence>
<keyword evidence="4 9" id="KW-0119">Carbohydrate metabolism</keyword>
<feature type="active site" description="Proton acceptor" evidence="8">
    <location>
        <position position="410"/>
    </location>
</feature>
<keyword evidence="5 7" id="KW-0326">Glycosidase</keyword>
<dbReference type="InterPro" id="IPR011395">
    <property type="entry name" value="Glyco_hydro_67_aGlcAse"/>
</dbReference>
<dbReference type="EMBL" id="MTBC01000010">
    <property type="protein sequence ID" value="OQD41929.1"/>
    <property type="molecule type" value="Genomic_DNA"/>
</dbReference>
<dbReference type="InterPro" id="IPR005154">
    <property type="entry name" value="Glyco_hydro_67_aGlcAse_N"/>
</dbReference>
<evidence type="ECO:0000256" key="5">
    <source>
        <dbReference type="ARBA" id="ARBA00023295"/>
    </source>
</evidence>
<evidence type="ECO:0000259" key="11">
    <source>
        <dbReference type="Pfam" id="PF07477"/>
    </source>
</evidence>
<reference evidence="13 14" key="1">
    <citation type="submission" date="2016-12" db="EMBL/GenBank/DDBJ databases">
        <authorList>
            <person name="Song W.-J."/>
            <person name="Kurnit D.M."/>
        </authorList>
    </citation>
    <scope>NUCLEOTIDE SEQUENCE [LARGE SCALE GENOMIC DNA]</scope>
    <source>
        <strain evidence="13 14">HSG9</strain>
    </source>
</reference>
<name>A0A1V6LP94_9FLAO</name>
<dbReference type="InterPro" id="IPR011099">
    <property type="entry name" value="Glyco_hydro_67_C"/>
</dbReference>
<evidence type="ECO:0000256" key="6">
    <source>
        <dbReference type="ARBA" id="ARBA00023326"/>
    </source>
</evidence>
<dbReference type="InterPro" id="IPR011100">
    <property type="entry name" value="Glyco_hydro_67_cat"/>
</dbReference>
<dbReference type="SUPFAM" id="SSF55545">
    <property type="entry name" value="beta-N-acetylhexosaminidase-like domain"/>
    <property type="match status" value="1"/>
</dbReference>
<dbReference type="Gene3D" id="3.90.1330.10">
    <property type="entry name" value="Alpha-glucuronidase, C-terminal domain"/>
    <property type="match status" value="1"/>
</dbReference>
<dbReference type="GO" id="GO:0045493">
    <property type="term" value="P:xylan catabolic process"/>
    <property type="evidence" value="ECO:0007669"/>
    <property type="project" value="UniProtKB-KW"/>
</dbReference>
<dbReference type="InterPro" id="IPR017853">
    <property type="entry name" value="GH"/>
</dbReference>
<dbReference type="Gene3D" id="3.30.379.10">
    <property type="entry name" value="Chitobiase/beta-hexosaminidase domain 2-like"/>
    <property type="match status" value="1"/>
</dbReference>
<dbReference type="InterPro" id="IPR037054">
    <property type="entry name" value="A-glucoronidase_C_sf"/>
</dbReference>
<proteinExistence type="inferred from homology"/>
<comment type="similarity">
    <text evidence="1 7 9">Belongs to the glycosyl hydrolase 67 family.</text>
</comment>
<dbReference type="SUPFAM" id="SSF51445">
    <property type="entry name" value="(Trans)glycosidases"/>
    <property type="match status" value="1"/>
</dbReference>
<feature type="domain" description="Glycosyl hydrolase family 67 catalytic" evidence="12">
    <location>
        <begin position="151"/>
        <end position="470"/>
    </location>
</feature>
<keyword evidence="2 7" id="KW-0858">Xylan degradation</keyword>
<gene>
    <name evidence="13" type="ORF">BUL40_13845</name>
</gene>